<reference evidence="1" key="1">
    <citation type="journal article" date="2023" name="Nat. Commun.">
        <title>Diploid and tetraploid genomes of Acorus and the evolution of monocots.</title>
        <authorList>
            <person name="Ma L."/>
            <person name="Liu K.W."/>
            <person name="Li Z."/>
            <person name="Hsiao Y.Y."/>
            <person name="Qi Y."/>
            <person name="Fu T."/>
            <person name="Tang G.D."/>
            <person name="Zhang D."/>
            <person name="Sun W.H."/>
            <person name="Liu D.K."/>
            <person name="Li Y."/>
            <person name="Chen G.Z."/>
            <person name="Liu X.D."/>
            <person name="Liao X.Y."/>
            <person name="Jiang Y.T."/>
            <person name="Yu X."/>
            <person name="Hao Y."/>
            <person name="Huang J."/>
            <person name="Zhao X.W."/>
            <person name="Ke S."/>
            <person name="Chen Y.Y."/>
            <person name="Wu W.L."/>
            <person name="Hsu J.L."/>
            <person name="Lin Y.F."/>
            <person name="Huang M.D."/>
            <person name="Li C.Y."/>
            <person name="Huang L."/>
            <person name="Wang Z.W."/>
            <person name="Zhao X."/>
            <person name="Zhong W.Y."/>
            <person name="Peng D.H."/>
            <person name="Ahmad S."/>
            <person name="Lan S."/>
            <person name="Zhang J.S."/>
            <person name="Tsai W.C."/>
            <person name="Van de Peer Y."/>
            <person name="Liu Z.J."/>
        </authorList>
    </citation>
    <scope>NUCLEOTIDE SEQUENCE</scope>
    <source>
        <strain evidence="1">CP</strain>
    </source>
</reference>
<reference evidence="1" key="2">
    <citation type="submission" date="2023-06" db="EMBL/GenBank/DDBJ databases">
        <authorList>
            <person name="Ma L."/>
            <person name="Liu K.-W."/>
            <person name="Li Z."/>
            <person name="Hsiao Y.-Y."/>
            <person name="Qi Y."/>
            <person name="Fu T."/>
            <person name="Tang G."/>
            <person name="Zhang D."/>
            <person name="Sun W.-H."/>
            <person name="Liu D.-K."/>
            <person name="Li Y."/>
            <person name="Chen G.-Z."/>
            <person name="Liu X.-D."/>
            <person name="Liao X.-Y."/>
            <person name="Jiang Y.-T."/>
            <person name="Yu X."/>
            <person name="Hao Y."/>
            <person name="Huang J."/>
            <person name="Zhao X.-W."/>
            <person name="Ke S."/>
            <person name="Chen Y.-Y."/>
            <person name="Wu W.-L."/>
            <person name="Hsu J.-L."/>
            <person name="Lin Y.-F."/>
            <person name="Huang M.-D."/>
            <person name="Li C.-Y."/>
            <person name="Huang L."/>
            <person name="Wang Z.-W."/>
            <person name="Zhao X."/>
            <person name="Zhong W.-Y."/>
            <person name="Peng D.-H."/>
            <person name="Ahmad S."/>
            <person name="Lan S."/>
            <person name="Zhang J.-S."/>
            <person name="Tsai W.-C."/>
            <person name="Van De Peer Y."/>
            <person name="Liu Z.-J."/>
        </authorList>
    </citation>
    <scope>NUCLEOTIDE SEQUENCE</scope>
    <source>
        <strain evidence="1">CP</strain>
        <tissue evidence="1">Leaves</tissue>
    </source>
</reference>
<gene>
    <name evidence="1" type="primary">TPS9</name>
    <name evidence="1" type="ORF">QJS10_CPB21g01618</name>
</gene>
<dbReference type="Proteomes" id="UP001180020">
    <property type="component" value="Unassembled WGS sequence"/>
</dbReference>
<dbReference type="InterPro" id="IPR008949">
    <property type="entry name" value="Isoprenoid_synthase_dom_sf"/>
</dbReference>
<protein>
    <submittedName>
        <fullName evidence="1">Terpene synthase 9</fullName>
    </submittedName>
</protein>
<organism evidence="1 2">
    <name type="scientific">Acorus calamus</name>
    <name type="common">Sweet flag</name>
    <dbReference type="NCBI Taxonomy" id="4465"/>
    <lineage>
        <taxon>Eukaryota</taxon>
        <taxon>Viridiplantae</taxon>
        <taxon>Streptophyta</taxon>
        <taxon>Embryophyta</taxon>
        <taxon>Tracheophyta</taxon>
        <taxon>Spermatophyta</taxon>
        <taxon>Magnoliopsida</taxon>
        <taxon>Liliopsida</taxon>
        <taxon>Acoraceae</taxon>
        <taxon>Acorus</taxon>
    </lineage>
</organism>
<evidence type="ECO:0000313" key="1">
    <source>
        <dbReference type="EMBL" id="KAK1283624.1"/>
    </source>
</evidence>
<evidence type="ECO:0000313" key="2">
    <source>
        <dbReference type="Proteomes" id="UP001180020"/>
    </source>
</evidence>
<accession>A0AAV9C5N0</accession>
<dbReference type="SUPFAM" id="SSF48576">
    <property type="entry name" value="Terpenoid synthases"/>
    <property type="match status" value="1"/>
</dbReference>
<dbReference type="AlphaFoldDB" id="A0AAV9C5N0"/>
<dbReference type="EMBL" id="JAUJYO010000021">
    <property type="protein sequence ID" value="KAK1283624.1"/>
    <property type="molecule type" value="Genomic_DNA"/>
</dbReference>
<comment type="caution">
    <text evidence="1">The sequence shown here is derived from an EMBL/GenBank/DDBJ whole genome shotgun (WGS) entry which is preliminary data.</text>
</comment>
<sequence length="84" mass="9476">MLEKGVTEEVAVEHIRGLIDEAWKKINEECVEQSLFPREFIDACINGTRMTYGIYLYGDGYGSPDKHGTTDQILFTLIKPVPLA</sequence>
<dbReference type="Gene3D" id="1.10.600.10">
    <property type="entry name" value="Farnesyl Diphosphate Synthase"/>
    <property type="match status" value="1"/>
</dbReference>
<keyword evidence="2" id="KW-1185">Reference proteome</keyword>
<name>A0AAV9C5N0_ACOCL</name>
<proteinExistence type="predicted"/>